<gene>
    <name evidence="1" type="ORF">FPZ43_17855</name>
</gene>
<dbReference type="Proteomes" id="UP000320042">
    <property type="component" value="Unassembled WGS sequence"/>
</dbReference>
<name>A0A563U059_9SPHI</name>
<accession>A0A563U059</accession>
<dbReference type="OrthoDB" id="785709at2"/>
<sequence length="305" mass="36207">MNDNTLIKNHLLIIQKHFKNYNSVPSLDLKTNVYQSVLIASFAKALEFNLFLYKNRSAKNSFFHSPFLRGLCEDLITLKFIGKNFSYDKEQLIESYMFYLLLHSMLAQKSFLDKAVPFQQFPLFKDLDTLIETREAELKNLMKNNGLNKERLFPSVEHMAIDAQLKHLYDFLYHATSRMVHFSPNILLRMGWYKKDGPTVFSTHNFHKYYDQFNKFYAAYLLLEFCDSFKKQMKFKEDILKEFKQIKKILLADAFYPELVTFKELNMKRPSNLFINFLTELAKQNPDRDVANDPEIKRVFGKLNM</sequence>
<dbReference type="EMBL" id="VOEJ01000010">
    <property type="protein sequence ID" value="TWR24760.1"/>
    <property type="molecule type" value="Genomic_DNA"/>
</dbReference>
<keyword evidence="2" id="KW-1185">Reference proteome</keyword>
<dbReference type="InterPro" id="IPR043733">
    <property type="entry name" value="DUF5677"/>
</dbReference>
<protein>
    <submittedName>
        <fullName evidence="1">Uncharacterized protein</fullName>
    </submittedName>
</protein>
<evidence type="ECO:0000313" key="1">
    <source>
        <dbReference type="EMBL" id="TWR24760.1"/>
    </source>
</evidence>
<organism evidence="1 2">
    <name type="scientific">Mucilaginibacter pallidiroseus</name>
    <dbReference type="NCBI Taxonomy" id="2599295"/>
    <lineage>
        <taxon>Bacteria</taxon>
        <taxon>Pseudomonadati</taxon>
        <taxon>Bacteroidota</taxon>
        <taxon>Sphingobacteriia</taxon>
        <taxon>Sphingobacteriales</taxon>
        <taxon>Sphingobacteriaceae</taxon>
        <taxon>Mucilaginibacter</taxon>
    </lineage>
</organism>
<dbReference type="Pfam" id="PF18928">
    <property type="entry name" value="DUF5677"/>
    <property type="match status" value="1"/>
</dbReference>
<dbReference type="RefSeq" id="WP_146383297.1">
    <property type="nucleotide sequence ID" value="NZ_VOEJ01000010.1"/>
</dbReference>
<dbReference type="AlphaFoldDB" id="A0A563U059"/>
<proteinExistence type="predicted"/>
<reference evidence="1 2" key="1">
    <citation type="submission" date="2019-07" db="EMBL/GenBank/DDBJ databases">
        <authorList>
            <person name="Kim J."/>
        </authorList>
    </citation>
    <scope>NUCLEOTIDE SEQUENCE [LARGE SCALE GENOMIC DNA]</scope>
    <source>
        <strain evidence="2">dk17</strain>
    </source>
</reference>
<evidence type="ECO:0000313" key="2">
    <source>
        <dbReference type="Proteomes" id="UP000320042"/>
    </source>
</evidence>
<comment type="caution">
    <text evidence="1">The sequence shown here is derived from an EMBL/GenBank/DDBJ whole genome shotgun (WGS) entry which is preliminary data.</text>
</comment>